<evidence type="ECO:0000256" key="1">
    <source>
        <dbReference type="SAM" id="Coils"/>
    </source>
</evidence>
<feature type="coiled-coil region" evidence="1">
    <location>
        <begin position="78"/>
        <end position="126"/>
    </location>
</feature>
<gene>
    <name evidence="3 4" type="primary">LOC107222673</name>
</gene>
<dbReference type="Proteomes" id="UP000829291">
    <property type="component" value="Chromosome 4"/>
</dbReference>
<dbReference type="GeneID" id="107222673"/>
<keyword evidence="2" id="KW-1185">Reference proteome</keyword>
<dbReference type="KEGG" id="nlo:107222673"/>
<evidence type="ECO:0000313" key="4">
    <source>
        <dbReference type="RefSeq" id="XP_046592248.1"/>
    </source>
</evidence>
<accession>A0A6J0BUC7</accession>
<sequence>MSKLEDSFTWTHRLGCPPSICNESTKQTLSKGIVGLLWDHIADNLHPTSEVLEARKNILLHKLRENAEDSVIEIIKKTSKIRAERNDLRQRIRAAEEERETQEFLLRKKRQELLKIQATRQSVQAKKELFSIKYDQMQSQVQDCNQMRQVCKCLLPSSGDQVDLIIIEESLTLVSSMLSGTDKKKVWKKISEILYPVATSVLWNILLQRRTTDIDRVVQLGYEISPNATPSNCGEKFEIGIAKACSLHVTAVSKRLLNDAKASEHQSTILEYIEKIEKAQTSHLDISEWLALTLEVRKWEAEQMGLHRAVKVFNENLEPQNELNAELNNIAIKMQQTDVEMRQCADDIQTSMALLKGAGATLNRAKKKLLNGLQKFAIFRAMHQDKTWLDIDLGIEIENFYERINMNALRKITLGAEVGAYRHSTCCIGQSGLAVTVPLDVNYIHDFPFVRAPLYHLLDCYKALMKSVWFANYKPSSPDPELQLNLIADMEEQWRLMSSRNYIRSFQELMNLADQASDKTQEHLQNFDATFEAWTNQVVSCILMSYENTVDGITFREWQQRFNIMASLLASKTKALK</sequence>
<dbReference type="AlphaFoldDB" id="A0A6J0BUC7"/>
<proteinExistence type="predicted"/>
<keyword evidence="1" id="KW-0175">Coiled coil</keyword>
<organism evidence="2 3">
    <name type="scientific">Neodiprion lecontei</name>
    <name type="common">Redheaded pine sawfly</name>
    <dbReference type="NCBI Taxonomy" id="441921"/>
    <lineage>
        <taxon>Eukaryota</taxon>
        <taxon>Metazoa</taxon>
        <taxon>Ecdysozoa</taxon>
        <taxon>Arthropoda</taxon>
        <taxon>Hexapoda</taxon>
        <taxon>Insecta</taxon>
        <taxon>Pterygota</taxon>
        <taxon>Neoptera</taxon>
        <taxon>Endopterygota</taxon>
        <taxon>Hymenoptera</taxon>
        <taxon>Tenthredinoidea</taxon>
        <taxon>Diprionidae</taxon>
        <taxon>Diprioninae</taxon>
        <taxon>Neodiprion</taxon>
    </lineage>
</organism>
<protein>
    <submittedName>
        <fullName evidence="3 4">Uncharacterized protein LOC107222673</fullName>
    </submittedName>
</protein>
<evidence type="ECO:0000313" key="2">
    <source>
        <dbReference type="Proteomes" id="UP000829291"/>
    </source>
</evidence>
<dbReference type="OrthoDB" id="7657013at2759"/>
<name>A0A6J0BUC7_NEOLC</name>
<reference evidence="3 4" key="1">
    <citation type="submission" date="2025-05" db="UniProtKB">
        <authorList>
            <consortium name="RefSeq"/>
        </authorList>
    </citation>
    <scope>IDENTIFICATION</scope>
    <source>
        <tissue evidence="3 4">Thorax and Abdomen</tissue>
    </source>
</reference>
<evidence type="ECO:0000313" key="3">
    <source>
        <dbReference type="RefSeq" id="XP_015517618.2"/>
    </source>
</evidence>
<dbReference type="RefSeq" id="XP_015517618.2">
    <property type="nucleotide sequence ID" value="XM_015662132.2"/>
</dbReference>
<dbReference type="RefSeq" id="XP_046592248.1">
    <property type="nucleotide sequence ID" value="XM_046736292.1"/>
</dbReference>
<dbReference type="InParanoid" id="A0A6J0BUC7"/>